<sequence length="207" mass="23508">MSRKIYGTALKISLGIYFTCSLMSAAYRYTECHSVCDIARFNNTLGKHMYNEGYNECDNATCECYPSCKMYNMLLLRDTYDDLLRQSILGIAIVNYKAINPNIVRYQIVRDTTLAVDQIFLRMEYGHDGLYYFPRLVQKIMYQTGIDATPTVCWSLAGGILSLGCIMILLSYKASSKKREGRIWTDASVSPSSLIADDGEVDVKKKR</sequence>
<feature type="transmembrane region" description="Helical" evidence="1">
    <location>
        <begin position="154"/>
        <end position="172"/>
    </location>
</feature>
<organism evidence="2">
    <name type="scientific">Penaeus monodon majanivirus A</name>
    <dbReference type="NCBI Taxonomy" id="2984271"/>
    <lineage>
        <taxon>Viruses</taxon>
        <taxon>Viruses incertae sedis</taxon>
        <taxon>Naldaviricetes</taxon>
        <taxon>Nimaviridae</taxon>
    </lineage>
</organism>
<reference evidence="2" key="1">
    <citation type="submission" date="2022-10" db="EMBL/GenBank/DDBJ databases">
        <title>Genome sequences of endogenous nimaviruses in decapod crustaceans.</title>
        <authorList>
            <person name="Kawato S."/>
            <person name="Nozaki R."/>
            <person name="Kondo H."/>
            <person name="Hirono I."/>
        </authorList>
    </citation>
    <scope>NUCLEOTIDE SEQUENCE</scope>
    <source>
        <strain evidence="2">Mikawa2016</strain>
    </source>
</reference>
<keyword evidence="1" id="KW-0812">Transmembrane</keyword>
<proteinExistence type="predicted"/>
<evidence type="ECO:0000313" key="2">
    <source>
        <dbReference type="EMBL" id="BDT61905.1"/>
    </source>
</evidence>
<evidence type="ECO:0000256" key="1">
    <source>
        <dbReference type="SAM" id="Phobius"/>
    </source>
</evidence>
<protein>
    <submittedName>
        <fullName evidence="2">Uncharacterized protein</fullName>
    </submittedName>
</protein>
<keyword evidence="1" id="KW-1133">Transmembrane helix</keyword>
<name>A0A9C7BPJ1_9VIRU</name>
<dbReference type="EMBL" id="LC738870">
    <property type="protein sequence ID" value="BDT61905.1"/>
    <property type="molecule type" value="Genomic_DNA"/>
</dbReference>
<accession>A0A9C7BPJ1</accession>
<feature type="transmembrane region" description="Helical" evidence="1">
    <location>
        <begin position="12"/>
        <end position="30"/>
    </location>
</feature>
<keyword evidence="1" id="KW-0472">Membrane</keyword>